<evidence type="ECO:0000313" key="1">
    <source>
        <dbReference type="EMBL" id="KAJ9118382.1"/>
    </source>
</evidence>
<reference evidence="1" key="1">
    <citation type="submission" date="2023-04" db="EMBL/GenBank/DDBJ databases">
        <title>Draft Genome sequencing of Naganishia species isolated from polar environments using Oxford Nanopore Technology.</title>
        <authorList>
            <person name="Leo P."/>
            <person name="Venkateswaran K."/>
        </authorList>
    </citation>
    <scope>NUCLEOTIDE SEQUENCE</scope>
    <source>
        <strain evidence="1">DBVPG 5303</strain>
    </source>
</reference>
<dbReference type="EMBL" id="JASBWV010000029">
    <property type="protein sequence ID" value="KAJ9118382.1"/>
    <property type="molecule type" value="Genomic_DNA"/>
</dbReference>
<protein>
    <submittedName>
        <fullName evidence="1">Uncharacterized protein</fullName>
    </submittedName>
</protein>
<accession>A0ACC2X6K0</accession>
<keyword evidence="2" id="KW-1185">Reference proteome</keyword>
<dbReference type="Proteomes" id="UP001234202">
    <property type="component" value="Unassembled WGS sequence"/>
</dbReference>
<sequence length="116" mass="11722">MFFRSSVQIARVARPAVAARGYADKTVAEKVGETVKKVAQSFSADGGAVGSKFRADGEVGQVGEKIGGTFSAKQGGAVGSAFEKDGAIGSTGQKASDKAWDAGKDLKGEPVKGRGA</sequence>
<evidence type="ECO:0000313" key="2">
    <source>
        <dbReference type="Proteomes" id="UP001234202"/>
    </source>
</evidence>
<name>A0ACC2X6K0_9TREE</name>
<organism evidence="1 2">
    <name type="scientific">Naganishia onofrii</name>
    <dbReference type="NCBI Taxonomy" id="1851511"/>
    <lineage>
        <taxon>Eukaryota</taxon>
        <taxon>Fungi</taxon>
        <taxon>Dikarya</taxon>
        <taxon>Basidiomycota</taxon>
        <taxon>Agaricomycotina</taxon>
        <taxon>Tremellomycetes</taxon>
        <taxon>Filobasidiales</taxon>
        <taxon>Filobasidiaceae</taxon>
        <taxon>Naganishia</taxon>
    </lineage>
</organism>
<gene>
    <name evidence="1" type="ORF">QFC24_006211</name>
</gene>
<comment type="caution">
    <text evidence="1">The sequence shown here is derived from an EMBL/GenBank/DDBJ whole genome shotgun (WGS) entry which is preliminary data.</text>
</comment>
<proteinExistence type="predicted"/>